<proteinExistence type="inferred from homology"/>
<keyword evidence="2" id="KW-0560">Oxidoreductase</keyword>
<dbReference type="PANTHER" id="PTHR43060:SF15">
    <property type="entry name" value="3-HYDROXYISOBUTYRATE DEHYDROGENASE-LIKE 1, MITOCHONDRIAL-RELATED"/>
    <property type="match status" value="1"/>
</dbReference>
<dbReference type="Proteomes" id="UP000028523">
    <property type="component" value="Unassembled WGS sequence"/>
</dbReference>
<dbReference type="InterPro" id="IPR013328">
    <property type="entry name" value="6PGD_dom2"/>
</dbReference>
<dbReference type="InterPro" id="IPR006115">
    <property type="entry name" value="6PGDH_NADP-bd"/>
</dbReference>
<dbReference type="Gene3D" id="3.40.50.720">
    <property type="entry name" value="NAD(P)-binding Rossmann-like Domain"/>
    <property type="match status" value="1"/>
</dbReference>
<dbReference type="PANTHER" id="PTHR43060">
    <property type="entry name" value="3-HYDROXYISOBUTYRATE DEHYDROGENASE-LIKE 1, MITOCHONDRIAL-RELATED"/>
    <property type="match status" value="1"/>
</dbReference>
<organism evidence="7 8">
    <name type="scientific">Malacoplasma iowae DK-CPA</name>
    <dbReference type="NCBI Taxonomy" id="1394179"/>
    <lineage>
        <taxon>Bacteria</taxon>
        <taxon>Bacillati</taxon>
        <taxon>Mycoplasmatota</taxon>
        <taxon>Mycoplasmoidales</taxon>
        <taxon>Mycoplasmoidaceae</taxon>
        <taxon>Malacoplasma</taxon>
    </lineage>
</organism>
<feature type="active site" evidence="4">
    <location>
        <position position="166"/>
    </location>
</feature>
<dbReference type="Pfam" id="PF14833">
    <property type="entry name" value="NAD_binding_11"/>
    <property type="match status" value="1"/>
</dbReference>
<dbReference type="PIRSF" id="PIRSF000103">
    <property type="entry name" value="HIBADH"/>
    <property type="match status" value="1"/>
</dbReference>
<evidence type="ECO:0000256" key="4">
    <source>
        <dbReference type="PIRSR" id="PIRSR000103-1"/>
    </source>
</evidence>
<dbReference type="SUPFAM" id="SSF51735">
    <property type="entry name" value="NAD(P)-binding Rossmann-fold domains"/>
    <property type="match status" value="1"/>
</dbReference>
<dbReference type="Gene3D" id="1.10.1040.10">
    <property type="entry name" value="N-(1-d-carboxylethyl)-l-norvaline Dehydrogenase, domain 2"/>
    <property type="match status" value="1"/>
</dbReference>
<evidence type="ECO:0000259" key="6">
    <source>
        <dbReference type="Pfam" id="PF14833"/>
    </source>
</evidence>
<dbReference type="Pfam" id="PF03446">
    <property type="entry name" value="NAD_binding_2"/>
    <property type="match status" value="1"/>
</dbReference>
<reference evidence="7 8" key="1">
    <citation type="journal article" date="2014" name="PLoS ONE">
        <title>Reduction of Hydrogen Peroxide Accumulation and Toxicity by a Catalase from Mycoplasma iowae.</title>
        <authorList>
            <person name="Pritchard R.E."/>
            <person name="Prassinos A.J."/>
            <person name="Osborne J.D."/>
            <person name="Raviv Z."/>
            <person name="Balish M.F."/>
        </authorList>
    </citation>
    <scope>NUCLEOTIDE SEQUENCE [LARGE SCALE GENOMIC DNA]</scope>
    <source>
        <strain evidence="7 8">DK-CPA</strain>
    </source>
</reference>
<dbReference type="GO" id="GO:0051287">
    <property type="term" value="F:NAD binding"/>
    <property type="evidence" value="ECO:0007669"/>
    <property type="project" value="InterPro"/>
</dbReference>
<evidence type="ECO:0000256" key="2">
    <source>
        <dbReference type="ARBA" id="ARBA00023002"/>
    </source>
</evidence>
<comment type="similarity">
    <text evidence="1">Belongs to the HIBADH-related family.</text>
</comment>
<dbReference type="GO" id="GO:0016491">
    <property type="term" value="F:oxidoreductase activity"/>
    <property type="evidence" value="ECO:0007669"/>
    <property type="project" value="UniProtKB-KW"/>
</dbReference>
<evidence type="ECO:0000256" key="1">
    <source>
        <dbReference type="ARBA" id="ARBA00009080"/>
    </source>
</evidence>
<feature type="domain" description="3-hydroxyisobutyrate dehydrogenase-like NAD-binding" evidence="6">
    <location>
        <begin position="160"/>
        <end position="278"/>
    </location>
</feature>
<protein>
    <submittedName>
        <fullName evidence="7">3-hydroxyisobutyrate dehydrogenase-related beta-hydroxyacid dehydrogenase</fullName>
    </submittedName>
</protein>
<accession>A0A084U3K2</accession>
<evidence type="ECO:0000313" key="7">
    <source>
        <dbReference type="EMBL" id="KFB07538.1"/>
    </source>
</evidence>
<feature type="domain" description="6-phosphogluconate dehydrogenase NADP-binding" evidence="5">
    <location>
        <begin position="2"/>
        <end position="157"/>
    </location>
</feature>
<dbReference type="AlphaFoldDB" id="A0A084U3K2"/>
<name>A0A084U3K2_MALIO</name>
<dbReference type="InterPro" id="IPR029154">
    <property type="entry name" value="HIBADH-like_NADP-bd"/>
</dbReference>
<evidence type="ECO:0000256" key="3">
    <source>
        <dbReference type="ARBA" id="ARBA00023027"/>
    </source>
</evidence>
<sequence length="281" mass="31012">MKIAWIGTGVMGINMILNIYKSNPDIKVFNRTKSKAEPLKTYGIQVCDSIAQTVHDADIVFTMVGYPKDVEEIYLKENGILKNIGEHTICVDMTTSSPSLAKKLYGLNENILDCPVSGGDIGAKNGTLSIMVGGKEQNFKKILPILNLLGKNITYFGEGGSGQNAKLANQISVAGTIACTVESLYYAQKKELDLNKIINSISTGAGSNWQIINNGPKILQNSFEPGFYIKHFIKDMKLIKEEIKPQKLKVLNTVLKMYKKLAKKGMENLGTQALIHYYNNN</sequence>
<evidence type="ECO:0000259" key="5">
    <source>
        <dbReference type="Pfam" id="PF03446"/>
    </source>
</evidence>
<gene>
    <name evidence="7" type="primary">mmsB</name>
    <name evidence="7" type="ORF">P271_380</name>
</gene>
<dbReference type="RefSeq" id="WP_004024857.1">
    <property type="nucleotide sequence ID" value="NZ_AWQU01000079.1"/>
</dbReference>
<evidence type="ECO:0000313" key="8">
    <source>
        <dbReference type="Proteomes" id="UP000028523"/>
    </source>
</evidence>
<dbReference type="GO" id="GO:0050661">
    <property type="term" value="F:NADP binding"/>
    <property type="evidence" value="ECO:0007669"/>
    <property type="project" value="InterPro"/>
</dbReference>
<dbReference type="GeneID" id="96867014"/>
<comment type="caution">
    <text evidence="7">The sequence shown here is derived from an EMBL/GenBank/DDBJ whole genome shotgun (WGS) entry which is preliminary data.</text>
</comment>
<dbReference type="SUPFAM" id="SSF48179">
    <property type="entry name" value="6-phosphogluconate dehydrogenase C-terminal domain-like"/>
    <property type="match status" value="1"/>
</dbReference>
<dbReference type="InterPro" id="IPR036291">
    <property type="entry name" value="NAD(P)-bd_dom_sf"/>
</dbReference>
<dbReference type="EMBL" id="AWQU01000079">
    <property type="protein sequence ID" value="KFB07538.1"/>
    <property type="molecule type" value="Genomic_DNA"/>
</dbReference>
<dbReference type="InterPro" id="IPR015815">
    <property type="entry name" value="HIBADH-related"/>
</dbReference>
<keyword evidence="8" id="KW-1185">Reference proteome</keyword>
<dbReference type="InterPro" id="IPR008927">
    <property type="entry name" value="6-PGluconate_DH-like_C_sf"/>
</dbReference>
<keyword evidence="3" id="KW-0520">NAD</keyword>